<sequence length="47" mass="5285">MGSRPPSRIGALIRKTECLSEKTPCFQTGIYTDKAALSRRQQNFLLT</sequence>
<keyword evidence="2" id="KW-1185">Reference proteome</keyword>
<reference evidence="1 2" key="1">
    <citation type="submission" date="2011-06" db="EMBL/GenBank/DDBJ databases">
        <authorList>
            <person name="Muzny D."/>
            <person name="Qin X."/>
            <person name="Deng J."/>
            <person name="Jiang H."/>
            <person name="Liu Y."/>
            <person name="Qu J."/>
            <person name="Song X.-Z."/>
            <person name="Zhang L."/>
            <person name="Thornton R."/>
            <person name="Coyle M."/>
            <person name="Francisco L."/>
            <person name="Jackson L."/>
            <person name="Javaid M."/>
            <person name="Korchina V."/>
            <person name="Kovar C."/>
            <person name="Mata R."/>
            <person name="Mathew T."/>
            <person name="Ngo R."/>
            <person name="Nguyen L."/>
            <person name="Nguyen N."/>
            <person name="Okwuonu G."/>
            <person name="Ongeri F."/>
            <person name="Pham C."/>
            <person name="Simmons D."/>
            <person name="Wilczek-Boney K."/>
            <person name="Hale W."/>
            <person name="Jakkamsetti A."/>
            <person name="Pham P."/>
            <person name="Ruth R."/>
            <person name="San Lucas F."/>
            <person name="Warren J."/>
            <person name="Zhang J."/>
            <person name="Zhao Z."/>
            <person name="Zhou C."/>
            <person name="Zhu D."/>
            <person name="Lee S."/>
            <person name="Bess C."/>
            <person name="Blankenburg K."/>
            <person name="Forbes L."/>
            <person name="Fu Q."/>
            <person name="Gubbala S."/>
            <person name="Hirani K."/>
            <person name="Jayaseelan J.C."/>
            <person name="Lara F."/>
            <person name="Munidasa M."/>
            <person name="Palculict T."/>
            <person name="Patil S."/>
            <person name="Pu L.-L."/>
            <person name="Saada N."/>
            <person name="Tang L."/>
            <person name="Weissenberger G."/>
            <person name="Zhu Y."/>
            <person name="Hemphill L."/>
            <person name="Shang Y."/>
            <person name="Youmans B."/>
            <person name="Ayvaz T."/>
            <person name="Ross M."/>
            <person name="Santibanez J."/>
            <person name="Aqrawi P."/>
            <person name="Gross S."/>
            <person name="Joshi V."/>
            <person name="Fowler G."/>
            <person name="Nazareth L."/>
            <person name="Reid J."/>
            <person name="Worley K."/>
            <person name="Petrosino J."/>
            <person name="Highlander S."/>
            <person name="Gibbs R."/>
        </authorList>
    </citation>
    <scope>NUCLEOTIDE SEQUENCE [LARGE SCALE GENOMIC DNA]</scope>
    <source>
        <strain evidence="1 2">9715</strain>
    </source>
</reference>
<gene>
    <name evidence="1" type="ORF">HMPREF9370_0167</name>
</gene>
<dbReference type="EMBL" id="AGAZ01000008">
    <property type="protein sequence ID" value="EGZ51138.1"/>
    <property type="molecule type" value="Genomic_DNA"/>
</dbReference>
<name>G4CM58_9NEIS</name>
<evidence type="ECO:0000313" key="2">
    <source>
        <dbReference type="Proteomes" id="UP000005336"/>
    </source>
</evidence>
<organism evidence="1 2">
    <name type="scientific">Neisseria wadsworthii 9715</name>
    <dbReference type="NCBI Taxonomy" id="1030841"/>
    <lineage>
        <taxon>Bacteria</taxon>
        <taxon>Pseudomonadati</taxon>
        <taxon>Pseudomonadota</taxon>
        <taxon>Betaproteobacteria</taxon>
        <taxon>Neisseriales</taxon>
        <taxon>Neisseriaceae</taxon>
        <taxon>Neisseria</taxon>
    </lineage>
</organism>
<proteinExistence type="predicted"/>
<dbReference type="HOGENOM" id="CLU_3170707_0_0_4"/>
<dbReference type="Proteomes" id="UP000005336">
    <property type="component" value="Unassembled WGS sequence"/>
</dbReference>
<evidence type="ECO:0000313" key="1">
    <source>
        <dbReference type="EMBL" id="EGZ51138.1"/>
    </source>
</evidence>
<accession>G4CM58</accession>
<comment type="caution">
    <text evidence="1">The sequence shown here is derived from an EMBL/GenBank/DDBJ whole genome shotgun (WGS) entry which is preliminary data.</text>
</comment>
<dbReference type="AlphaFoldDB" id="G4CM58"/>
<dbReference type="PATRIC" id="fig|1030841.3.peg.178"/>
<protein>
    <submittedName>
        <fullName evidence="1">Uncharacterized protein</fullName>
    </submittedName>
</protein>